<comment type="subcellular location">
    <subcellularLocation>
        <location evidence="1 7">Cell outer membrane</location>
    </subcellularLocation>
</comment>
<dbReference type="Gene3D" id="2.60.40.1120">
    <property type="entry name" value="Carboxypeptidase-like, regulatory domain"/>
    <property type="match status" value="1"/>
</dbReference>
<dbReference type="SMART" id="SM00965">
    <property type="entry name" value="STN"/>
    <property type="match status" value="1"/>
</dbReference>
<feature type="domain" description="Secretin/TonB short N-terminal" evidence="10">
    <location>
        <begin position="50"/>
        <end position="101"/>
    </location>
</feature>
<evidence type="ECO:0000256" key="4">
    <source>
        <dbReference type="ARBA" id="ARBA00023004"/>
    </source>
</evidence>
<dbReference type="InterPro" id="IPR000531">
    <property type="entry name" value="Beta-barrel_TonB"/>
</dbReference>
<keyword evidence="4" id="KW-0408">Iron</keyword>
<dbReference type="NCBIfam" id="TIGR01782">
    <property type="entry name" value="TonB-Xanth-Caul"/>
    <property type="match status" value="1"/>
</dbReference>
<dbReference type="SUPFAM" id="SSF56935">
    <property type="entry name" value="Porins"/>
    <property type="match status" value="1"/>
</dbReference>
<comment type="caution">
    <text evidence="11">The sequence shown here is derived from an EMBL/GenBank/DDBJ whole genome shotgun (WGS) entry which is preliminary data.</text>
</comment>
<gene>
    <name evidence="11" type="ORF">ACFPN2_33460</name>
</gene>
<organism evidence="11 12">
    <name type="scientific">Steroidobacter flavus</name>
    <dbReference type="NCBI Taxonomy" id="1842136"/>
    <lineage>
        <taxon>Bacteria</taxon>
        <taxon>Pseudomonadati</taxon>
        <taxon>Pseudomonadota</taxon>
        <taxon>Gammaproteobacteria</taxon>
        <taxon>Steroidobacterales</taxon>
        <taxon>Steroidobacteraceae</taxon>
        <taxon>Steroidobacter</taxon>
    </lineage>
</organism>
<dbReference type="Pfam" id="PF13620">
    <property type="entry name" value="CarboxypepD_reg"/>
    <property type="match status" value="1"/>
</dbReference>
<dbReference type="InterPro" id="IPR010104">
    <property type="entry name" value="TonB_rcpt_bac"/>
</dbReference>
<dbReference type="Gene3D" id="3.55.50.30">
    <property type="match status" value="1"/>
</dbReference>
<keyword evidence="9" id="KW-0732">Signal</keyword>
<keyword evidence="3" id="KW-0410">Iron transport</keyword>
<feature type="compositionally biased region" description="Basic and acidic residues" evidence="8">
    <location>
        <begin position="363"/>
        <end position="376"/>
    </location>
</feature>
<dbReference type="PANTHER" id="PTHR40980">
    <property type="entry name" value="PLUG DOMAIN-CONTAINING PROTEIN"/>
    <property type="match status" value="1"/>
</dbReference>
<evidence type="ECO:0000313" key="12">
    <source>
        <dbReference type="Proteomes" id="UP001595904"/>
    </source>
</evidence>
<evidence type="ECO:0000256" key="7">
    <source>
        <dbReference type="RuleBase" id="RU003357"/>
    </source>
</evidence>
<evidence type="ECO:0000256" key="8">
    <source>
        <dbReference type="SAM" id="MobiDB-lite"/>
    </source>
</evidence>
<accession>A0ABV8T263</accession>
<name>A0ABV8T263_9GAMM</name>
<evidence type="ECO:0000256" key="1">
    <source>
        <dbReference type="ARBA" id="ARBA00004442"/>
    </source>
</evidence>
<keyword evidence="12" id="KW-1185">Reference proteome</keyword>
<proteinExistence type="inferred from homology"/>
<dbReference type="Pfam" id="PF07715">
    <property type="entry name" value="Plug"/>
    <property type="match status" value="1"/>
</dbReference>
<reference evidence="12" key="1">
    <citation type="journal article" date="2019" name="Int. J. Syst. Evol. Microbiol.">
        <title>The Global Catalogue of Microorganisms (GCM) 10K type strain sequencing project: providing services to taxonomists for standard genome sequencing and annotation.</title>
        <authorList>
            <consortium name="The Broad Institute Genomics Platform"/>
            <consortium name="The Broad Institute Genome Sequencing Center for Infectious Disease"/>
            <person name="Wu L."/>
            <person name="Ma J."/>
        </authorList>
    </citation>
    <scope>NUCLEOTIDE SEQUENCE [LARGE SCALE GENOMIC DNA]</scope>
    <source>
        <strain evidence="12">CGMCC 1.10759</strain>
    </source>
</reference>
<keyword evidence="7" id="KW-0798">TonB box</keyword>
<dbReference type="InterPro" id="IPR037066">
    <property type="entry name" value="Plug_dom_sf"/>
</dbReference>
<dbReference type="PANTHER" id="PTHR40980:SF4">
    <property type="entry name" value="TONB-DEPENDENT RECEPTOR-LIKE BETA-BARREL DOMAIN-CONTAINING PROTEIN"/>
    <property type="match status" value="1"/>
</dbReference>
<evidence type="ECO:0000256" key="6">
    <source>
        <dbReference type="ARBA" id="ARBA00023237"/>
    </source>
</evidence>
<comment type="similarity">
    <text evidence="7">Belongs to the TonB-dependent receptor family.</text>
</comment>
<feature type="chain" id="PRO_5046516911" evidence="9">
    <location>
        <begin position="26"/>
        <end position="1082"/>
    </location>
</feature>
<dbReference type="InterPro" id="IPR013784">
    <property type="entry name" value="Carb-bd-like_fold"/>
</dbReference>
<dbReference type="Pfam" id="PF00593">
    <property type="entry name" value="TonB_dep_Rec_b-barrel"/>
    <property type="match status" value="1"/>
</dbReference>
<dbReference type="InterPro" id="IPR036942">
    <property type="entry name" value="Beta-barrel_TonB_sf"/>
</dbReference>
<dbReference type="InterPro" id="IPR011662">
    <property type="entry name" value="Secretin/TonB_short_N"/>
</dbReference>
<keyword evidence="11" id="KW-0675">Receptor</keyword>
<evidence type="ECO:0000256" key="3">
    <source>
        <dbReference type="ARBA" id="ARBA00022496"/>
    </source>
</evidence>
<keyword evidence="3" id="KW-0406">Ion transport</keyword>
<dbReference type="Gene3D" id="2.170.130.10">
    <property type="entry name" value="TonB-dependent receptor, plug domain"/>
    <property type="match status" value="1"/>
</dbReference>
<dbReference type="Gene3D" id="2.40.170.20">
    <property type="entry name" value="TonB-dependent receptor, beta-barrel domain"/>
    <property type="match status" value="1"/>
</dbReference>
<dbReference type="Proteomes" id="UP001595904">
    <property type="component" value="Unassembled WGS sequence"/>
</dbReference>
<evidence type="ECO:0000256" key="9">
    <source>
        <dbReference type="SAM" id="SignalP"/>
    </source>
</evidence>
<keyword evidence="6" id="KW-0998">Cell outer membrane</keyword>
<evidence type="ECO:0000256" key="2">
    <source>
        <dbReference type="ARBA" id="ARBA00022448"/>
    </source>
</evidence>
<dbReference type="InterPro" id="IPR012910">
    <property type="entry name" value="Plug_dom"/>
</dbReference>
<evidence type="ECO:0000259" key="10">
    <source>
        <dbReference type="SMART" id="SM00965"/>
    </source>
</evidence>
<keyword evidence="2" id="KW-0813">Transport</keyword>
<protein>
    <submittedName>
        <fullName evidence="11">TonB-dependent receptor</fullName>
    </submittedName>
</protein>
<dbReference type="SUPFAM" id="SSF49452">
    <property type="entry name" value="Starch-binding domain-like"/>
    <property type="match status" value="1"/>
</dbReference>
<evidence type="ECO:0000256" key="5">
    <source>
        <dbReference type="ARBA" id="ARBA00023136"/>
    </source>
</evidence>
<dbReference type="Pfam" id="PF07660">
    <property type="entry name" value="STN"/>
    <property type="match status" value="1"/>
</dbReference>
<evidence type="ECO:0000313" key="11">
    <source>
        <dbReference type="EMBL" id="MFC4314031.1"/>
    </source>
</evidence>
<dbReference type="EMBL" id="JBHSDU010000015">
    <property type="protein sequence ID" value="MFC4314031.1"/>
    <property type="molecule type" value="Genomic_DNA"/>
</dbReference>
<dbReference type="RefSeq" id="WP_380604878.1">
    <property type="nucleotide sequence ID" value="NZ_JBHSDU010000015.1"/>
</dbReference>
<feature type="signal peptide" evidence="9">
    <location>
        <begin position="1"/>
        <end position="25"/>
    </location>
</feature>
<keyword evidence="5 7" id="KW-0472">Membrane</keyword>
<sequence>MFPAKSLLARCVAAVLLVAGARAHAEPRLFNVPAQSAVMAIPEFARQAGVQIVAPAGQLRGIQTPAVVGEMEVRAALTQLLAGTQLTIDSEEGGIFTLINASAAARAAEEQRTGVIEGRVLDVSTGEYLRNAIVRATSDSGMRQSTTTGERGEYRFVGLPAGTFEVSISFTGRSDRNATVTLQAGESTQLDFDLLRLGSTEEVLEEITVSAGTLDGDARAIMSQRESMDIKNSLSSEAFGDISEGNVGEFIKYMPGVDTDGVDGTVRTVRLRGLPPEYTSVTINGVELASADANLGSSASRTFSFEQVSLSSIDAIEISKTVSADVDANAPAGTINLRTKRAFDRNGRRIAGQISASTQSDLWDDHDGGPGDGDQDRFLPGAQLEYSDVFFDSRLGVLLSLSNSETYIQQERMTLGWDFTPTAANSNAAALTAMRAQQINQTVERLATSLTVDFKATDRLILSLLTMYNESDLWSGQRSWLFTTGDRSMSVTGDVLTDFTTRHSSARANSEALAVAKRGRIVSAIPSFEWTGDRVTLDGRLAHSSSTSRYDPLDWHGSVFSMGSLQASGAFSAERSSLGEPNWNITQLGGADWSNPASYSRPVIQAEDGRYAESELNSAAMNLTFKAWLAPTAVTFKTGFKLARNTYDFGNEREAHQYTYVGPLSVSQFWQNYGSPVQMSFDDNDFHLSTASGASSLFMPSNYQIGQLLLSHPEYFTRTLTAANYYTAYIANARHFEEDQNAAYLMGTVDFSERVSLRAGLRWEQTETRARQTDPLSYAEVVAAGYAASAATGRATTIDGLKYQYESRPKVDQRGRYDYFFPSASLKYAFDDQTELQLGYSKTIRRPQVNVLAGVQTVDEAERIVSVPNPGLEPELSNNVSIRAVHYFEPTGLFAVNLFQNEIHGLFQTVDLTAAEYGYAGGIYDDYTFRATRSVSDETITVRGAELEYQQSFDFLPDPFRGLSLRSSYTFSEAEETMLGMARHMVTAALSYSRGGFGLNLNTVWADDKPYDSSGVVVDDRVEANLSGSYQLSRQWQIFFSVRNLLDSPYSRTVPAQDGVPSLNTYYQKFGRTSTLGVRAAF</sequence>
<feature type="region of interest" description="Disordered" evidence="8">
    <location>
        <begin position="356"/>
        <end position="376"/>
    </location>
</feature>